<organism evidence="2 3">
    <name type="scientific">Pararge aegeria aegeria</name>
    <dbReference type="NCBI Taxonomy" id="348720"/>
    <lineage>
        <taxon>Eukaryota</taxon>
        <taxon>Metazoa</taxon>
        <taxon>Ecdysozoa</taxon>
        <taxon>Arthropoda</taxon>
        <taxon>Hexapoda</taxon>
        <taxon>Insecta</taxon>
        <taxon>Pterygota</taxon>
        <taxon>Neoptera</taxon>
        <taxon>Endopterygota</taxon>
        <taxon>Lepidoptera</taxon>
        <taxon>Glossata</taxon>
        <taxon>Ditrysia</taxon>
        <taxon>Papilionoidea</taxon>
        <taxon>Nymphalidae</taxon>
        <taxon>Satyrinae</taxon>
        <taxon>Satyrini</taxon>
        <taxon>Parargina</taxon>
        <taxon>Pararge</taxon>
    </lineage>
</organism>
<proteinExistence type="predicted"/>
<reference evidence="2" key="1">
    <citation type="submission" date="2022-03" db="EMBL/GenBank/DDBJ databases">
        <authorList>
            <person name="Lindestad O."/>
        </authorList>
    </citation>
    <scope>NUCLEOTIDE SEQUENCE</scope>
</reference>
<evidence type="ECO:0000313" key="3">
    <source>
        <dbReference type="Proteomes" id="UP000838756"/>
    </source>
</evidence>
<gene>
    <name evidence="2" type="primary">jg22956</name>
    <name evidence="2" type="ORF">PAEG_LOCUS7532</name>
</gene>
<dbReference type="Proteomes" id="UP000838756">
    <property type="component" value="Unassembled WGS sequence"/>
</dbReference>
<accession>A0A8S4QZ44</accession>
<sequence>MNAAPPGRLAGRRPPGGRTSSRAPRRIVLQPANCPFATLNSIEERRPINELLLFHEILVLGPAYYAPVLDPTDFLVPMSGLCREIPGKL</sequence>
<feature type="region of interest" description="Disordered" evidence="1">
    <location>
        <begin position="1"/>
        <end position="24"/>
    </location>
</feature>
<evidence type="ECO:0000313" key="2">
    <source>
        <dbReference type="EMBL" id="CAH2226873.1"/>
    </source>
</evidence>
<name>A0A8S4QZ44_9NEOP</name>
<dbReference type="AlphaFoldDB" id="A0A8S4QZ44"/>
<dbReference type="EMBL" id="CAKXAJ010022161">
    <property type="protein sequence ID" value="CAH2226873.1"/>
    <property type="molecule type" value="Genomic_DNA"/>
</dbReference>
<evidence type="ECO:0000256" key="1">
    <source>
        <dbReference type="SAM" id="MobiDB-lite"/>
    </source>
</evidence>
<feature type="compositionally biased region" description="Low complexity" evidence="1">
    <location>
        <begin position="1"/>
        <end position="22"/>
    </location>
</feature>
<comment type="caution">
    <text evidence="2">The sequence shown here is derived from an EMBL/GenBank/DDBJ whole genome shotgun (WGS) entry which is preliminary data.</text>
</comment>
<protein>
    <submittedName>
        <fullName evidence="2">Jg22956 protein</fullName>
    </submittedName>
</protein>
<keyword evidence="3" id="KW-1185">Reference proteome</keyword>